<evidence type="ECO:0000259" key="1">
    <source>
        <dbReference type="PROSITE" id="PS50013"/>
    </source>
</evidence>
<name>A0A6A3LGP4_9STRA</name>
<dbReference type="Gene3D" id="2.40.50.40">
    <property type="match status" value="1"/>
</dbReference>
<proteinExistence type="predicted"/>
<organism evidence="2 3">
    <name type="scientific">Phytophthora rubi</name>
    <dbReference type="NCBI Taxonomy" id="129364"/>
    <lineage>
        <taxon>Eukaryota</taxon>
        <taxon>Sar</taxon>
        <taxon>Stramenopiles</taxon>
        <taxon>Oomycota</taxon>
        <taxon>Peronosporomycetes</taxon>
        <taxon>Peronosporales</taxon>
        <taxon>Peronosporaceae</taxon>
        <taxon>Phytophthora</taxon>
    </lineage>
</organism>
<dbReference type="PROSITE" id="PS50013">
    <property type="entry name" value="CHROMO_2"/>
    <property type="match status" value="1"/>
</dbReference>
<evidence type="ECO:0000313" key="2">
    <source>
        <dbReference type="EMBL" id="KAE9018546.1"/>
    </source>
</evidence>
<dbReference type="SUPFAM" id="SSF54160">
    <property type="entry name" value="Chromo domain-like"/>
    <property type="match status" value="1"/>
</dbReference>
<dbReference type="InterPro" id="IPR016197">
    <property type="entry name" value="Chromo-like_dom_sf"/>
</dbReference>
<accession>A0A6A3LGP4</accession>
<dbReference type="Proteomes" id="UP000429607">
    <property type="component" value="Unassembled WGS sequence"/>
</dbReference>
<dbReference type="InterPro" id="IPR000953">
    <property type="entry name" value="Chromo/chromo_shadow_dom"/>
</dbReference>
<dbReference type="EMBL" id="QXFV01000997">
    <property type="protein sequence ID" value="KAE9018546.1"/>
    <property type="molecule type" value="Genomic_DNA"/>
</dbReference>
<gene>
    <name evidence="2" type="ORF">PR001_g14105</name>
</gene>
<evidence type="ECO:0000313" key="3">
    <source>
        <dbReference type="Proteomes" id="UP000429607"/>
    </source>
</evidence>
<reference evidence="2 3" key="1">
    <citation type="submission" date="2018-09" db="EMBL/GenBank/DDBJ databases">
        <title>Genomic investigation of the strawberry pathogen Phytophthora fragariae indicates pathogenicity is determined by transcriptional variation in three key races.</title>
        <authorList>
            <person name="Adams T.M."/>
            <person name="Armitage A.D."/>
            <person name="Sobczyk M.K."/>
            <person name="Bates H.J."/>
            <person name="Dunwell J.M."/>
            <person name="Nellist C.F."/>
            <person name="Harrison R.J."/>
        </authorList>
    </citation>
    <scope>NUCLEOTIDE SEQUENCE [LARGE SCALE GENOMIC DNA]</scope>
    <source>
        <strain evidence="2 3">SCRP249</strain>
    </source>
</reference>
<protein>
    <recommendedName>
        <fullName evidence="1">Chromo domain-containing protein</fullName>
    </recommendedName>
</protein>
<comment type="caution">
    <text evidence="2">The sequence shown here is derived from an EMBL/GenBank/DDBJ whole genome shotgun (WGS) entry which is preliminary data.</text>
</comment>
<sequence length="106" mass="12383">MVMWLVLHAIPRNWVKFYADASFKLTEEIREHVAAQGIVLKIAELKEHRWNSAKRCYEILVGWKGLEPIEDSWEPLSSFYKDIPVMVKQYVAASSEVQLHVTLEQL</sequence>
<feature type="domain" description="Chromo" evidence="1">
    <location>
        <begin position="33"/>
        <end position="90"/>
    </location>
</feature>
<dbReference type="AlphaFoldDB" id="A0A6A3LGP4"/>